<dbReference type="SUPFAM" id="SSF55347">
    <property type="entry name" value="Glyceraldehyde-3-phosphate dehydrogenase-like, C-terminal domain"/>
    <property type="match status" value="1"/>
</dbReference>
<protein>
    <submittedName>
        <fullName evidence="3">Dehydrogenase</fullName>
    </submittedName>
</protein>
<dbReference type="InterPro" id="IPR000683">
    <property type="entry name" value="Gfo/Idh/MocA-like_OxRdtase_N"/>
</dbReference>
<dbReference type="Gene3D" id="3.30.360.10">
    <property type="entry name" value="Dihydrodipicolinate Reductase, domain 2"/>
    <property type="match status" value="1"/>
</dbReference>
<feature type="domain" description="Gfo/Idh/MocA-like oxidoreductase N-terminal" evidence="1">
    <location>
        <begin position="3"/>
        <end position="122"/>
    </location>
</feature>
<dbReference type="RefSeq" id="WP_310256693.1">
    <property type="nucleotide sequence ID" value="NZ_JAVDWA010000001.1"/>
</dbReference>
<name>A0ABU1TX84_9BACL</name>
<proteinExistence type="predicted"/>
<dbReference type="InterPro" id="IPR036291">
    <property type="entry name" value="NAD(P)-bd_dom_sf"/>
</dbReference>
<dbReference type="PANTHER" id="PTHR43249:SF1">
    <property type="entry name" value="D-GLUCOSIDE 3-DEHYDROGENASE"/>
    <property type="match status" value="1"/>
</dbReference>
<dbReference type="EMBL" id="JAVDWA010000001">
    <property type="protein sequence ID" value="MDR7071837.1"/>
    <property type="molecule type" value="Genomic_DNA"/>
</dbReference>
<dbReference type="InterPro" id="IPR052515">
    <property type="entry name" value="Gfo/Idh/MocA_Oxidoreductase"/>
</dbReference>
<evidence type="ECO:0000313" key="4">
    <source>
        <dbReference type="Proteomes" id="UP001258181"/>
    </source>
</evidence>
<dbReference type="Proteomes" id="UP001258181">
    <property type="component" value="Unassembled WGS sequence"/>
</dbReference>
<evidence type="ECO:0000313" key="3">
    <source>
        <dbReference type="EMBL" id="MDR7071837.1"/>
    </source>
</evidence>
<dbReference type="InterPro" id="IPR055170">
    <property type="entry name" value="GFO_IDH_MocA-like_dom"/>
</dbReference>
<organism evidence="3 4">
    <name type="scientific">Fictibacillus barbaricus</name>
    <dbReference type="NCBI Taxonomy" id="182136"/>
    <lineage>
        <taxon>Bacteria</taxon>
        <taxon>Bacillati</taxon>
        <taxon>Bacillota</taxon>
        <taxon>Bacilli</taxon>
        <taxon>Bacillales</taxon>
        <taxon>Fictibacillaceae</taxon>
        <taxon>Fictibacillus</taxon>
    </lineage>
</organism>
<evidence type="ECO:0000259" key="1">
    <source>
        <dbReference type="Pfam" id="PF01408"/>
    </source>
</evidence>
<dbReference type="SUPFAM" id="SSF51735">
    <property type="entry name" value="NAD(P)-binding Rossmann-fold domains"/>
    <property type="match status" value="1"/>
</dbReference>
<dbReference type="Pfam" id="PF22725">
    <property type="entry name" value="GFO_IDH_MocA_C3"/>
    <property type="match status" value="1"/>
</dbReference>
<accession>A0ABU1TX84</accession>
<comment type="caution">
    <text evidence="3">The sequence shown here is derived from an EMBL/GenBank/DDBJ whole genome shotgun (WGS) entry which is preliminary data.</text>
</comment>
<feature type="domain" description="GFO/IDH/MocA-like oxidoreductase" evidence="2">
    <location>
        <begin position="131"/>
        <end position="268"/>
    </location>
</feature>
<dbReference type="PANTHER" id="PTHR43249">
    <property type="entry name" value="UDP-N-ACETYL-2-AMINO-2-DEOXY-D-GLUCURONATE OXIDASE"/>
    <property type="match status" value="1"/>
</dbReference>
<evidence type="ECO:0000259" key="2">
    <source>
        <dbReference type="Pfam" id="PF22725"/>
    </source>
</evidence>
<reference evidence="3 4" key="1">
    <citation type="submission" date="2023-07" db="EMBL/GenBank/DDBJ databases">
        <title>Sorghum-associated microbial communities from plants grown in Nebraska, USA.</title>
        <authorList>
            <person name="Schachtman D."/>
        </authorList>
    </citation>
    <scope>NUCLEOTIDE SEQUENCE [LARGE SCALE GENOMIC DNA]</scope>
    <source>
        <strain evidence="3 4">BE211</strain>
    </source>
</reference>
<sequence length="353" mass="38705">MKLRVGIIGAGGIAQGRHIPAFQQLGDKAEITAVSDVNVEVARNVAEKFHVPNYFTTFQDMWDHVDAVVICTPNKFHREITVAALDAGKHVLCEKPMAMTVEECAEMVEAEKRSGKVLSIAYHYRFMKESQAAKRLMEAGEVGNPLVVRVQALRRRKVPGWGVFTNKELQGGGSLIDYGCHLLDLTLWLLGNPRVVEVSGQTYNTVSRDAEQVNQWGSFDAETFEVDDHVTSYIRLGNGATVLFETSWAANIPDDAELLSISGDRGGLNVFPFAVNKAENGMMTTTKADWISGNDTPDIPQALNFVESCLGQAEPLVKAEEAMNTSRIIEAIYASSLMGKSIQLQNEKGVTKA</sequence>
<dbReference type="Pfam" id="PF01408">
    <property type="entry name" value="GFO_IDH_MocA"/>
    <property type="match status" value="1"/>
</dbReference>
<dbReference type="Gene3D" id="3.40.50.720">
    <property type="entry name" value="NAD(P)-binding Rossmann-like Domain"/>
    <property type="match status" value="1"/>
</dbReference>
<keyword evidence="4" id="KW-1185">Reference proteome</keyword>
<gene>
    <name evidence="3" type="ORF">J2X07_000812</name>
</gene>